<dbReference type="GO" id="GO:0005543">
    <property type="term" value="F:phospholipid binding"/>
    <property type="evidence" value="ECO:0007669"/>
    <property type="project" value="TreeGrafter"/>
</dbReference>
<keyword evidence="1" id="KW-1133">Transmembrane helix</keyword>
<dbReference type="Proteomes" id="UP000287374">
    <property type="component" value="Unassembled WGS sequence"/>
</dbReference>
<dbReference type="InterPro" id="IPR030970">
    <property type="entry name" value="ABC_MlaD"/>
</dbReference>
<dbReference type="RefSeq" id="WP_110143468.1">
    <property type="nucleotide sequence ID" value="NZ_QHJG01000027.1"/>
</dbReference>
<dbReference type="EMBL" id="RZGX01000011">
    <property type="protein sequence ID" value="RUR22535.1"/>
    <property type="molecule type" value="Genomic_DNA"/>
</dbReference>
<dbReference type="Proteomes" id="UP000247152">
    <property type="component" value="Unassembled WGS sequence"/>
</dbReference>
<feature type="domain" description="Mce/MlaD" evidence="2">
    <location>
        <begin position="40"/>
        <end position="118"/>
    </location>
</feature>
<dbReference type="Pfam" id="PF02470">
    <property type="entry name" value="MlaD"/>
    <property type="match status" value="1"/>
</dbReference>
<dbReference type="NCBIfam" id="TIGR04430">
    <property type="entry name" value="OM_asym_MlaD"/>
    <property type="match status" value="1"/>
</dbReference>
<dbReference type="InterPro" id="IPR003399">
    <property type="entry name" value="Mce/MlaD"/>
</dbReference>
<dbReference type="PANTHER" id="PTHR33371">
    <property type="entry name" value="INTERMEMBRANE PHOSPHOLIPID TRANSPORT SYSTEM BINDING PROTEIN MLAD-RELATED"/>
    <property type="match status" value="1"/>
</dbReference>
<evidence type="ECO:0000313" key="3">
    <source>
        <dbReference type="EMBL" id="PWY54810.1"/>
    </source>
</evidence>
<dbReference type="AlphaFoldDB" id="A0A317U3A3"/>
<dbReference type="GO" id="GO:0005548">
    <property type="term" value="F:phospholipid transporter activity"/>
    <property type="evidence" value="ECO:0007669"/>
    <property type="project" value="TreeGrafter"/>
</dbReference>
<dbReference type="PANTHER" id="PTHR33371:SF4">
    <property type="entry name" value="INTERMEMBRANE PHOSPHOLIPID TRANSPORT SYSTEM BINDING PROTEIN MLAD"/>
    <property type="match status" value="1"/>
</dbReference>
<comment type="caution">
    <text evidence="3">The sequence shown here is derived from an EMBL/GenBank/DDBJ whole genome shotgun (WGS) entry which is preliminary data.</text>
</comment>
<gene>
    <name evidence="3" type="primary">mlaD</name>
    <name evidence="3" type="ORF">DGG96_15020</name>
    <name evidence="4" type="ORF">ELY20_09605</name>
</gene>
<keyword evidence="1" id="KW-0472">Membrane</keyword>
<keyword evidence="6" id="KW-1185">Reference proteome</keyword>
<evidence type="ECO:0000313" key="4">
    <source>
        <dbReference type="EMBL" id="RUR22535.1"/>
    </source>
</evidence>
<feature type="transmembrane region" description="Helical" evidence="1">
    <location>
        <begin position="6"/>
        <end position="25"/>
    </location>
</feature>
<reference evidence="4 6" key="2">
    <citation type="submission" date="2018-12" db="EMBL/GenBank/DDBJ databases">
        <title>Legionella sp,whole genome shotgun sequence.</title>
        <authorList>
            <person name="Wu H."/>
        </authorList>
    </citation>
    <scope>NUCLEOTIDE SEQUENCE [LARGE SCALE GENOMIC DNA]</scope>
    <source>
        <strain evidence="4">Km489</strain>
        <strain evidence="6">km489</strain>
    </source>
</reference>
<evidence type="ECO:0000313" key="6">
    <source>
        <dbReference type="Proteomes" id="UP000287374"/>
    </source>
</evidence>
<reference evidence="3 5" key="1">
    <citation type="submission" date="2018-05" db="EMBL/GenBank/DDBJ databases">
        <title>Legionella qingyii sp.nov., whole genome shotgun sequence.</title>
        <authorList>
            <person name="Wu H."/>
            <person name="Zhu Q."/>
            <person name="Hu C."/>
        </authorList>
    </citation>
    <scope>NUCLEOTIDE SEQUENCE [LARGE SCALE GENOMIC DNA]</scope>
    <source>
        <strain evidence="3 5">HEB18</strain>
    </source>
</reference>
<dbReference type="InterPro" id="IPR052336">
    <property type="entry name" value="MlaD_Phospholipid_Transporter"/>
</dbReference>
<evidence type="ECO:0000313" key="5">
    <source>
        <dbReference type="Proteomes" id="UP000247152"/>
    </source>
</evidence>
<keyword evidence="1" id="KW-0812">Transmembrane</keyword>
<protein>
    <submittedName>
        <fullName evidence="3">Outer membrane lipid asymmetry maintenance protein MlaD</fullName>
    </submittedName>
</protein>
<dbReference type="EMBL" id="QHJG01000027">
    <property type="protein sequence ID" value="PWY54810.1"/>
    <property type="molecule type" value="Genomic_DNA"/>
</dbReference>
<accession>A0A317U3A3</accession>
<dbReference type="OrthoDB" id="9788420at2"/>
<evidence type="ECO:0000256" key="1">
    <source>
        <dbReference type="SAM" id="Phobius"/>
    </source>
</evidence>
<organism evidence="3 5">
    <name type="scientific">Legionella qingyii</name>
    <dbReference type="NCBI Taxonomy" id="2184757"/>
    <lineage>
        <taxon>Bacteria</taxon>
        <taxon>Pseudomonadati</taxon>
        <taxon>Pseudomonadota</taxon>
        <taxon>Gammaproteobacteria</taxon>
        <taxon>Legionellales</taxon>
        <taxon>Legionellaceae</taxon>
        <taxon>Legionella</taxon>
    </lineage>
</organism>
<evidence type="ECO:0000259" key="2">
    <source>
        <dbReference type="Pfam" id="PF02470"/>
    </source>
</evidence>
<sequence length="158" mass="17349">MSKQRYVDFSVGLFMLLGILALLVMTMKVSNFSSFGSHDSYDVTADFTDIGGLKVRAPVTVAGVKIGEVTHIELQPGELNAKVTMRLRSDKKIPYDDASARILTEGLLGSNYISIVPGFEDEGDKEHPYLQNGDVIGKTQEAIILENLIGQLLFNIKK</sequence>
<name>A0A317U3A3_9GAMM</name>
<proteinExistence type="predicted"/>